<proteinExistence type="predicted"/>
<keyword evidence="1 4" id="KW-0808">Transferase</keyword>
<keyword evidence="2" id="KW-0012">Acyltransferase</keyword>
<feature type="domain" description="N-acetyltransferase" evidence="3">
    <location>
        <begin position="5"/>
        <end position="157"/>
    </location>
</feature>
<evidence type="ECO:0000259" key="3">
    <source>
        <dbReference type="PROSITE" id="PS51186"/>
    </source>
</evidence>
<dbReference type="CDD" id="cd04301">
    <property type="entry name" value="NAT_SF"/>
    <property type="match status" value="1"/>
</dbReference>
<accession>A0A6P0HM80</accession>
<sequence>MGAPLTLRAAALPDIPALAALWAESLRSVEEGASDVARLVEASLTGEAHRIVVAEYGGAFAGAVLLRMITVSPLDPTPMVHLASPTVLPEFRRRGVGRALVEAGVAYAEEHDVSQVSTASASTSRDANRFMARLGLATRASFRVAPTATVRARITAMRPTMARPPRQQLTSVLAARRSMRRTTTQRAG</sequence>
<dbReference type="PANTHER" id="PTHR43877">
    <property type="entry name" value="AMINOALKYLPHOSPHONATE N-ACETYLTRANSFERASE-RELATED-RELATED"/>
    <property type="match status" value="1"/>
</dbReference>
<dbReference type="InterPro" id="IPR050832">
    <property type="entry name" value="Bact_Acetyltransf"/>
</dbReference>
<dbReference type="InterPro" id="IPR000182">
    <property type="entry name" value="GNAT_dom"/>
</dbReference>
<reference evidence="4 5" key="1">
    <citation type="journal article" date="2014" name="Int. J. Syst. Evol. Microbiol.">
        <title>Nocardioides zeae sp. nov., isolated from the stem of Zea mays.</title>
        <authorList>
            <person name="Glaeser S.P."/>
            <person name="McInroy J.A."/>
            <person name="Busse H.J."/>
            <person name="Kampfer P."/>
        </authorList>
    </citation>
    <scope>NUCLEOTIDE SEQUENCE [LARGE SCALE GENOMIC DNA]</scope>
    <source>
        <strain evidence="4 5">JCM 30728</strain>
    </source>
</reference>
<dbReference type="SUPFAM" id="SSF55729">
    <property type="entry name" value="Acyl-CoA N-acyltransferases (Nat)"/>
    <property type="match status" value="1"/>
</dbReference>
<name>A0A6P0HM80_9ACTN</name>
<evidence type="ECO:0000313" key="5">
    <source>
        <dbReference type="Proteomes" id="UP000468687"/>
    </source>
</evidence>
<evidence type="ECO:0000256" key="1">
    <source>
        <dbReference type="ARBA" id="ARBA00022679"/>
    </source>
</evidence>
<dbReference type="Proteomes" id="UP000468687">
    <property type="component" value="Unassembled WGS sequence"/>
</dbReference>
<dbReference type="PROSITE" id="PS51186">
    <property type="entry name" value="GNAT"/>
    <property type="match status" value="1"/>
</dbReference>
<comment type="caution">
    <text evidence="4">The sequence shown here is derived from an EMBL/GenBank/DDBJ whole genome shotgun (WGS) entry which is preliminary data.</text>
</comment>
<dbReference type="Gene3D" id="3.40.630.30">
    <property type="match status" value="1"/>
</dbReference>
<evidence type="ECO:0000256" key="2">
    <source>
        <dbReference type="ARBA" id="ARBA00023315"/>
    </source>
</evidence>
<dbReference type="AlphaFoldDB" id="A0A6P0HM80"/>
<gene>
    <name evidence="4" type="ORF">G3T38_14035</name>
</gene>
<dbReference type="GO" id="GO:0016747">
    <property type="term" value="F:acyltransferase activity, transferring groups other than amino-acyl groups"/>
    <property type="evidence" value="ECO:0007669"/>
    <property type="project" value="InterPro"/>
</dbReference>
<dbReference type="RefSeq" id="WP_163772934.1">
    <property type="nucleotide sequence ID" value="NZ_JAAGXA010000009.1"/>
</dbReference>
<dbReference type="EMBL" id="JAAGXA010000009">
    <property type="protein sequence ID" value="NEN79400.1"/>
    <property type="molecule type" value="Genomic_DNA"/>
</dbReference>
<dbReference type="Pfam" id="PF00583">
    <property type="entry name" value="Acetyltransf_1"/>
    <property type="match status" value="1"/>
</dbReference>
<keyword evidence="5" id="KW-1185">Reference proteome</keyword>
<dbReference type="InterPro" id="IPR016181">
    <property type="entry name" value="Acyl_CoA_acyltransferase"/>
</dbReference>
<protein>
    <submittedName>
        <fullName evidence="4">GNAT family N-acetyltransferase</fullName>
    </submittedName>
</protein>
<evidence type="ECO:0000313" key="4">
    <source>
        <dbReference type="EMBL" id="NEN79400.1"/>
    </source>
</evidence>
<organism evidence="4 5">
    <name type="scientific">Nocardioides zeae</name>
    <dbReference type="NCBI Taxonomy" id="1457234"/>
    <lineage>
        <taxon>Bacteria</taxon>
        <taxon>Bacillati</taxon>
        <taxon>Actinomycetota</taxon>
        <taxon>Actinomycetes</taxon>
        <taxon>Propionibacteriales</taxon>
        <taxon>Nocardioidaceae</taxon>
        <taxon>Nocardioides</taxon>
    </lineage>
</organism>